<dbReference type="SUPFAM" id="SSF55073">
    <property type="entry name" value="Nucleotide cyclase"/>
    <property type="match status" value="1"/>
</dbReference>
<dbReference type="Proteomes" id="UP000320333">
    <property type="component" value="Unassembled WGS sequence"/>
</dbReference>
<feature type="domain" description="Guanylate cyclase" evidence="4">
    <location>
        <begin position="457"/>
        <end position="508"/>
    </location>
</feature>
<evidence type="ECO:0000256" key="1">
    <source>
        <dbReference type="ARBA" id="ARBA00022741"/>
    </source>
</evidence>
<dbReference type="PANTHER" id="PTHR16305">
    <property type="entry name" value="TESTICULAR SOLUBLE ADENYLYL CYCLASE"/>
    <property type="match status" value="1"/>
</dbReference>
<accession>A0A507F7I7</accession>
<keyword evidence="6" id="KW-1185">Reference proteome</keyword>
<dbReference type="GO" id="GO:0009190">
    <property type="term" value="P:cyclic nucleotide biosynthetic process"/>
    <property type="evidence" value="ECO:0007669"/>
    <property type="project" value="InterPro"/>
</dbReference>
<feature type="compositionally biased region" description="Basic and acidic residues" evidence="3">
    <location>
        <begin position="687"/>
        <end position="702"/>
    </location>
</feature>
<dbReference type="InterPro" id="IPR027417">
    <property type="entry name" value="P-loop_NTPase"/>
</dbReference>
<dbReference type="GO" id="GO:0005524">
    <property type="term" value="F:ATP binding"/>
    <property type="evidence" value="ECO:0007669"/>
    <property type="project" value="UniProtKB-KW"/>
</dbReference>
<dbReference type="GO" id="GO:0005737">
    <property type="term" value="C:cytoplasm"/>
    <property type="evidence" value="ECO:0007669"/>
    <property type="project" value="TreeGrafter"/>
</dbReference>
<name>A0A507F7I7_9FUNG</name>
<protein>
    <recommendedName>
        <fullName evidence="4">Guanylate cyclase domain-containing protein</fullName>
    </recommendedName>
</protein>
<dbReference type="PROSITE" id="PS50125">
    <property type="entry name" value="GUANYLATE_CYCLASE_2"/>
    <property type="match status" value="1"/>
</dbReference>
<feature type="compositionally biased region" description="Basic and acidic residues" evidence="3">
    <location>
        <begin position="762"/>
        <end position="774"/>
    </location>
</feature>
<gene>
    <name evidence="5" type="ORF">CcCBS67573_g06159</name>
</gene>
<evidence type="ECO:0000313" key="5">
    <source>
        <dbReference type="EMBL" id="TPX71577.1"/>
    </source>
</evidence>
<dbReference type="GO" id="GO:0004016">
    <property type="term" value="F:adenylate cyclase activity"/>
    <property type="evidence" value="ECO:0007669"/>
    <property type="project" value="TreeGrafter"/>
</dbReference>
<organism evidence="5 6">
    <name type="scientific">Chytriomyces confervae</name>
    <dbReference type="NCBI Taxonomy" id="246404"/>
    <lineage>
        <taxon>Eukaryota</taxon>
        <taxon>Fungi</taxon>
        <taxon>Fungi incertae sedis</taxon>
        <taxon>Chytridiomycota</taxon>
        <taxon>Chytridiomycota incertae sedis</taxon>
        <taxon>Chytridiomycetes</taxon>
        <taxon>Chytridiales</taxon>
        <taxon>Chytriomycetaceae</taxon>
        <taxon>Chytriomyces</taxon>
    </lineage>
</organism>
<dbReference type="Gene3D" id="3.30.70.1230">
    <property type="entry name" value="Nucleotide cyclase"/>
    <property type="match status" value="2"/>
</dbReference>
<feature type="region of interest" description="Disordered" evidence="3">
    <location>
        <begin position="155"/>
        <end position="187"/>
    </location>
</feature>
<sequence>MDPLGLVPQHIRQLTRRTKEKPPSDSFCSSSLNRRTPQPLPRTVAEEFAFVAIIDISGYSKLSSYLQEVLGADSGAKIKELLNKPINVIIKHVHLTGGSIVKFAGDAVIAMWSVDSAEKSAREVIARRVFLGCLQLIAYFQNYELVIPEKAIRSQGGTGSASMRSNGSRRESSILEPEKRRSSYVTEALEKQPKKTLPLKIHIGLGAGSLQHIHIGDLVSVGTHEENCSRSEYFIAGKALKSSGILLGLGKPGDFTFDTVGHDLVIGAMVQEPSFPPVRKGSRELNGRFFMVADTDPIDKYVACITQSLGPNVAFTGESEGRLFLPSERDPQFIATILPYVDDALAQCMRQINAYSVAEDLDGESPFSVDLGNYDQLRGVAVLFLYFPAFNVETVSQPENLNILQKIIQIIIAATRRHQGCLRQFNCDDKSLTALLVWGLEGFAHEKSECYFSMAAAMDIASQLKPVIGPEFAIGATKGTVFAGIVGNSSRSDGTLLGVCVNNAARLMCLDRCRGGILCDEDTYKDTEDEFEYDTGIPEATLKGVPNPVKIYAPLQTNTGEQRLKAVRSSIEGRSSEISEIQEVITSWQNDGKKRLLISGRSGTGKSALAHLAEDKIRALPSTLLCSGKCQENHQNTMLSTYTFIVNELLAAMASRGIRHKDLSAALQQDLELSRPSLCDPATGNRIKKDVALQGDSSRDTDTTNSASRSILRLPTVGTGSKEDSKRVGSLNRGHRKSSPNTALALKIEEFDLNRLAPSSSIKHDEPRRSDTRGRSGGAAVQLNSSDSADCEKGTPIMKKGSIRRGHRPGINIAPRSTEAKLDKLLSAASSLALLSPDLNTADLQLSSLSTPVSGLSRTVSKKVLDPSCSRKNIPQDVPEVPTTLPEVPTSETIWKLFSGPDCDTLNAIPGLNASSNTATVTYDILPRLAAIIIRIFGALASLGYKIAIMIDDLQWSDNFSLELTHILMQKCPQVLFISIMRPMEECKEQRVPLLSKIKKHHITNDFELKNLEKEAVEAMIKKLVTSKPESVDQLLTEEIFHRSQGNPLVAEVLIRILNDDTNVNMIDGVLTRTGDSDSANLPTGATAAVVAQLDRLKPQMKTILKYASISGMFFNLQELNDILLIADESLGYDKTVAGLENVIVLYDVFQFVKETENKNIFCFSHYLIQQGILSTMVPSKREEIHSVYANYFLKRMKRASNKWDVIQSIVHHLFQIPGMEERKQITLYTAFLESAEMGMVTEAFEFYEALQNFEKKIVLTKNVYEAIREQRLLAYIHFSKLDTHESLKHCIKALDLSGFHRPTSKLGIMLNFATLFQTTKQIVNCTSEMKQMQISDAFAKRLLPKAFPISPTRKYSRDMTRNSLRASFVPTRPSTPTSGQNLKTISELVKTFQLMQQMLAPSLELVNMQCISLILGVSLVNEHAIQVASYFAECATALDLVGRTVMSSLTDKRCQALISGLKNERVENDTFSIATETALASIYKSRGIYRWRNGDWENAGELLRASEKALNKLGKGFSENCYFCRSISDFLYRMCGRLSALELQLEDDRKFHLEDVNEDLNGEYLFREAAFSAEIGRLEEAADFYSQAANNYSVHEEEPLRTMAVMLNALRVSVAMMQSTDGQEASDDLTNRILLHLETFSEAVNVTAPLEIPLTAGMSFTLMLILMELHVITTDKKAHPSITPKACKLALLISKKHTSCISKNVLTDMSGFIKLMALAVRGLWGGANDAATVNRFTAAMDKCLRLAQNKTWLTSHQEYMLSSRIWCITRNAGVGVDAERMNEVKSIAVQFEGSGHALEYRFLKMRL</sequence>
<comment type="caution">
    <text evidence="5">The sequence shown here is derived from an EMBL/GenBank/DDBJ whole genome shotgun (WGS) entry which is preliminary data.</text>
</comment>
<dbReference type="STRING" id="246404.A0A507F7I7"/>
<dbReference type="OrthoDB" id="2130753at2759"/>
<dbReference type="Gene3D" id="3.40.50.300">
    <property type="entry name" value="P-loop containing nucleotide triphosphate hydrolases"/>
    <property type="match status" value="1"/>
</dbReference>
<dbReference type="InterPro" id="IPR001054">
    <property type="entry name" value="A/G_cyclase"/>
</dbReference>
<feature type="region of interest" description="Disordered" evidence="3">
    <location>
        <begin position="677"/>
        <end position="742"/>
    </location>
</feature>
<feature type="compositionally biased region" description="Basic and acidic residues" evidence="3">
    <location>
        <begin position="168"/>
        <end position="181"/>
    </location>
</feature>
<proteinExistence type="predicted"/>
<evidence type="ECO:0000256" key="3">
    <source>
        <dbReference type="SAM" id="MobiDB-lite"/>
    </source>
</evidence>
<feature type="region of interest" description="Disordered" evidence="3">
    <location>
        <begin position="14"/>
        <end position="39"/>
    </location>
</feature>
<evidence type="ECO:0000313" key="6">
    <source>
        <dbReference type="Proteomes" id="UP000320333"/>
    </source>
</evidence>
<feature type="compositionally biased region" description="Polar residues" evidence="3">
    <location>
        <begin position="26"/>
        <end position="36"/>
    </location>
</feature>
<dbReference type="EMBL" id="QEAP01000250">
    <property type="protein sequence ID" value="TPX71577.1"/>
    <property type="molecule type" value="Genomic_DNA"/>
</dbReference>
<dbReference type="PANTHER" id="PTHR16305:SF28">
    <property type="entry name" value="GUANYLATE CYCLASE DOMAIN-CONTAINING PROTEIN"/>
    <property type="match status" value="1"/>
</dbReference>
<keyword evidence="1" id="KW-0547">Nucleotide-binding</keyword>
<dbReference type="GO" id="GO:0035556">
    <property type="term" value="P:intracellular signal transduction"/>
    <property type="evidence" value="ECO:0007669"/>
    <property type="project" value="InterPro"/>
</dbReference>
<evidence type="ECO:0000256" key="2">
    <source>
        <dbReference type="ARBA" id="ARBA00022840"/>
    </source>
</evidence>
<dbReference type="InterPro" id="IPR029787">
    <property type="entry name" value="Nucleotide_cyclase"/>
</dbReference>
<reference evidence="5 6" key="1">
    <citation type="journal article" date="2019" name="Sci. Rep.">
        <title>Comparative genomics of chytrid fungi reveal insights into the obligate biotrophic and pathogenic lifestyle of Synchytrium endobioticum.</title>
        <authorList>
            <person name="van de Vossenberg B.T.L.H."/>
            <person name="Warris S."/>
            <person name="Nguyen H.D.T."/>
            <person name="van Gent-Pelzer M.P.E."/>
            <person name="Joly D.L."/>
            <person name="van de Geest H.C."/>
            <person name="Bonants P.J.M."/>
            <person name="Smith D.S."/>
            <person name="Levesque C.A."/>
            <person name="van der Lee T.A.J."/>
        </authorList>
    </citation>
    <scope>NUCLEOTIDE SEQUENCE [LARGE SCALE GENOMIC DNA]</scope>
    <source>
        <strain evidence="5 6">CBS 675.73</strain>
    </source>
</reference>
<feature type="region of interest" description="Disordered" evidence="3">
    <location>
        <begin position="758"/>
        <end position="796"/>
    </location>
</feature>
<keyword evidence="2" id="KW-0067">ATP-binding</keyword>
<dbReference type="SUPFAM" id="SSF52540">
    <property type="entry name" value="P-loop containing nucleoside triphosphate hydrolases"/>
    <property type="match status" value="1"/>
</dbReference>
<evidence type="ECO:0000259" key="4">
    <source>
        <dbReference type="PROSITE" id="PS50125"/>
    </source>
</evidence>